<dbReference type="InterPro" id="IPR015915">
    <property type="entry name" value="Kelch-typ_b-propeller"/>
</dbReference>
<dbReference type="Pfam" id="PF24996">
    <property type="entry name" value="NANM"/>
    <property type="match status" value="1"/>
</dbReference>
<dbReference type="PANTHER" id="PTHR46773:SF5">
    <property type="entry name" value="OS04G0487100 PROTEIN"/>
    <property type="match status" value="1"/>
</dbReference>
<proteinExistence type="predicted"/>
<dbReference type="Proteomes" id="UP000426027">
    <property type="component" value="Chromosome"/>
</dbReference>
<gene>
    <name evidence="1" type="ORF">GLV81_17610</name>
</gene>
<dbReference type="SUPFAM" id="SSF117281">
    <property type="entry name" value="Kelch motif"/>
    <property type="match status" value="1"/>
</dbReference>
<organism evidence="1 2">
    <name type="scientific">Phnomibacter ginsenosidimutans</name>
    <dbReference type="NCBI Taxonomy" id="2676868"/>
    <lineage>
        <taxon>Bacteria</taxon>
        <taxon>Pseudomonadati</taxon>
        <taxon>Bacteroidota</taxon>
        <taxon>Chitinophagia</taxon>
        <taxon>Chitinophagales</taxon>
        <taxon>Chitinophagaceae</taxon>
        <taxon>Phnomibacter</taxon>
    </lineage>
</organism>
<dbReference type="AlphaFoldDB" id="A0A6I6GX56"/>
<name>A0A6I6GX56_9BACT</name>
<keyword evidence="2" id="KW-1185">Reference proteome</keyword>
<sequence length="377" mass="40302">MLIFLLMMMQTAEPVAAQQAAPVLQHWKLAADLTHAGAAAVQGVAGPITGVYDNCLLVAGGANFPDGMPWLGGKKVYQQRVYIYAIQKNAELLLERTGLLPEPLAYAAVCSTADGIVVAGGESAKGLSKACWLLSLSATGQLQTTALPDLPVATTNAAACTDDRYVYVGGGETAAGTTAAMYRLDLQAPAAGWKSWIALPQPLSHFVLLHRKQQGKHILFAAAGRYKQSNGLSAFSSKLYSMDVTSKAWTSLADMPVALSAGTAVVTKDGLMLFGGDTGETFYQVEALIQSIAQTKDAAQAAKLNEQKIALQSQHPGFHQQVYQYHVDSKRWKEAGRLPYATPVTTIAVPWKQWVFIPSGEVKAGVRSPYIISVKLH</sequence>
<dbReference type="EMBL" id="CP046566">
    <property type="protein sequence ID" value="QGW29689.1"/>
    <property type="molecule type" value="Genomic_DNA"/>
</dbReference>
<evidence type="ECO:0000313" key="2">
    <source>
        <dbReference type="Proteomes" id="UP000426027"/>
    </source>
</evidence>
<dbReference type="KEGG" id="fls:GLV81_17610"/>
<dbReference type="InterPro" id="IPR053256">
    <property type="entry name" value="Kelch_repeat-containing"/>
</dbReference>
<dbReference type="Gene3D" id="2.120.10.80">
    <property type="entry name" value="Kelch-type beta propeller"/>
    <property type="match status" value="1"/>
</dbReference>
<dbReference type="InterPro" id="IPR056734">
    <property type="entry name" value="NANM"/>
</dbReference>
<protein>
    <recommendedName>
        <fullName evidence="3">Galactose oxidase</fullName>
    </recommendedName>
</protein>
<reference evidence="1 2" key="1">
    <citation type="submission" date="2019-11" db="EMBL/GenBank/DDBJ databases">
        <authorList>
            <person name="Im W.T."/>
        </authorList>
    </citation>
    <scope>NUCLEOTIDE SEQUENCE [LARGE SCALE GENOMIC DNA]</scope>
    <source>
        <strain evidence="1 2">SB-02</strain>
    </source>
</reference>
<dbReference type="PANTHER" id="PTHR46773">
    <property type="match status" value="1"/>
</dbReference>
<evidence type="ECO:0000313" key="1">
    <source>
        <dbReference type="EMBL" id="QGW29689.1"/>
    </source>
</evidence>
<accession>A0A6I6GX56</accession>
<evidence type="ECO:0008006" key="3">
    <source>
        <dbReference type="Google" id="ProtNLM"/>
    </source>
</evidence>